<dbReference type="EMBL" id="GBXM01020515">
    <property type="protein sequence ID" value="JAH88062.1"/>
    <property type="molecule type" value="Transcribed_RNA"/>
</dbReference>
<proteinExistence type="predicted"/>
<name>A0A0E9WCI3_ANGAN</name>
<dbReference type="AlphaFoldDB" id="A0A0E9WCI3"/>
<organism evidence="1">
    <name type="scientific">Anguilla anguilla</name>
    <name type="common">European freshwater eel</name>
    <name type="synonym">Muraena anguilla</name>
    <dbReference type="NCBI Taxonomy" id="7936"/>
    <lineage>
        <taxon>Eukaryota</taxon>
        <taxon>Metazoa</taxon>
        <taxon>Chordata</taxon>
        <taxon>Craniata</taxon>
        <taxon>Vertebrata</taxon>
        <taxon>Euteleostomi</taxon>
        <taxon>Actinopterygii</taxon>
        <taxon>Neopterygii</taxon>
        <taxon>Teleostei</taxon>
        <taxon>Anguilliformes</taxon>
        <taxon>Anguillidae</taxon>
        <taxon>Anguilla</taxon>
    </lineage>
</organism>
<accession>A0A0E9WCI3</accession>
<reference evidence="1" key="2">
    <citation type="journal article" date="2015" name="Fish Shellfish Immunol.">
        <title>Early steps in the European eel (Anguilla anguilla)-Vibrio vulnificus interaction in the gills: Role of the RtxA13 toxin.</title>
        <authorList>
            <person name="Callol A."/>
            <person name="Pajuelo D."/>
            <person name="Ebbesson L."/>
            <person name="Teles M."/>
            <person name="MacKenzie S."/>
            <person name="Amaro C."/>
        </authorList>
    </citation>
    <scope>NUCLEOTIDE SEQUENCE</scope>
</reference>
<reference evidence="1" key="1">
    <citation type="submission" date="2014-11" db="EMBL/GenBank/DDBJ databases">
        <authorList>
            <person name="Amaro Gonzalez C."/>
        </authorList>
    </citation>
    <scope>NUCLEOTIDE SEQUENCE</scope>
</reference>
<evidence type="ECO:0000313" key="1">
    <source>
        <dbReference type="EMBL" id="JAH88062.1"/>
    </source>
</evidence>
<sequence>MPNRDTSKIHSQQTTTYPAMYQHENNTQTVLSKATAAGFNQA</sequence>
<protein>
    <submittedName>
        <fullName evidence="1">Uncharacterized protein</fullName>
    </submittedName>
</protein>